<evidence type="ECO:0000256" key="2">
    <source>
        <dbReference type="ARBA" id="ARBA00008639"/>
    </source>
</evidence>
<evidence type="ECO:0000313" key="8">
    <source>
        <dbReference type="Proteomes" id="UP000007110"/>
    </source>
</evidence>
<dbReference type="EnsemblMetazoa" id="XM_791340">
    <property type="protein sequence ID" value="XP_796433"/>
    <property type="gene ID" value="LOC591789"/>
</dbReference>
<dbReference type="RefSeq" id="XP_796433.3">
    <property type="nucleotide sequence ID" value="XM_791340.5"/>
</dbReference>
<dbReference type="KEGG" id="spu:591789"/>
<dbReference type="InterPro" id="IPR027278">
    <property type="entry name" value="ACCD_DCysDesulf"/>
</dbReference>
<proteinExistence type="inferred from homology"/>
<evidence type="ECO:0000313" key="7">
    <source>
        <dbReference type="EnsemblMetazoa" id="XP_011666977"/>
    </source>
</evidence>
<evidence type="ECO:0000256" key="4">
    <source>
        <dbReference type="PIRSR" id="PIRSR006278-1"/>
    </source>
</evidence>
<dbReference type="Proteomes" id="UP000007110">
    <property type="component" value="Unassembled WGS sequence"/>
</dbReference>
<evidence type="ECO:0000259" key="6">
    <source>
        <dbReference type="Pfam" id="PF00291"/>
    </source>
</evidence>
<dbReference type="AlphaFoldDB" id="A0A7M7HE44"/>
<name>A0A7M7HE44_STRPU</name>
<organism evidence="7 8">
    <name type="scientific">Strongylocentrotus purpuratus</name>
    <name type="common">Purple sea urchin</name>
    <dbReference type="NCBI Taxonomy" id="7668"/>
    <lineage>
        <taxon>Eukaryota</taxon>
        <taxon>Metazoa</taxon>
        <taxon>Echinodermata</taxon>
        <taxon>Eleutherozoa</taxon>
        <taxon>Echinozoa</taxon>
        <taxon>Echinoidea</taxon>
        <taxon>Euechinoidea</taxon>
        <taxon>Echinacea</taxon>
        <taxon>Camarodonta</taxon>
        <taxon>Echinidea</taxon>
        <taxon>Strongylocentrotidae</taxon>
        <taxon>Strongylocentrotus</taxon>
    </lineage>
</organism>
<dbReference type="FunFam" id="3.40.50.1100:FF:000042">
    <property type="entry name" value="Bifunctional D-cysteine desulfhydrase/1-aminocyclopropane-1-carboxylate deaminase mitochondrial"/>
    <property type="match status" value="1"/>
</dbReference>
<keyword evidence="3 5" id="KW-0663">Pyridoxal phosphate</keyword>
<protein>
    <recommendedName>
        <fullName evidence="6">Tryptophan synthase beta chain-like PALP domain-containing protein</fullName>
    </recommendedName>
</protein>
<dbReference type="PANTHER" id="PTHR43780">
    <property type="entry name" value="1-AMINOCYCLOPROPANE-1-CARBOXYLATE DEAMINASE-RELATED"/>
    <property type="match status" value="1"/>
</dbReference>
<comment type="similarity">
    <text evidence="2">Belongs to the ACC deaminase/D-cysteine desulfhydrase family.</text>
</comment>
<dbReference type="PIRSF" id="PIRSF006278">
    <property type="entry name" value="ACCD_DCysDesulf"/>
    <property type="match status" value="1"/>
</dbReference>
<dbReference type="OrthoDB" id="10266364at2759"/>
<dbReference type="Gene3D" id="3.40.50.1100">
    <property type="match status" value="2"/>
</dbReference>
<dbReference type="RefSeq" id="XP_011666977.2">
    <property type="nucleotide sequence ID" value="XM_011668675.2"/>
</dbReference>
<reference evidence="7" key="2">
    <citation type="submission" date="2021-01" db="UniProtKB">
        <authorList>
            <consortium name="EnsemblMetazoa"/>
        </authorList>
    </citation>
    <scope>IDENTIFICATION</scope>
</reference>
<evidence type="ECO:0000256" key="5">
    <source>
        <dbReference type="PIRSR" id="PIRSR006278-2"/>
    </source>
</evidence>
<evidence type="ECO:0000256" key="1">
    <source>
        <dbReference type="ARBA" id="ARBA00001933"/>
    </source>
</evidence>
<sequence length="379" mass="41797">MKSNLDYPLVPYEAPSWTSTINKDMIPKYTIKLGTLNTPIQRWRLPDIPDDFEVFVKRDDMTGSVLTGNKVRKLEFLMADCVDKGCQAVIACGGIFSNSCRAAAIAARQMGLDSHLLLWSKETEMPFTGNALLDRLVGSNFYLMPKDCPFQTDVYPRMRQLYAHILKTSGKKAYQIPFGGTNEIGVWGYIACFHELMGQGLFESNYTDIVIAGGSGGSVMGLGIANYLTGSKLKIHGMAACLTNEYFHNEGDKILRAHGLQAEDGSTGVKTADIVHFAEVVGIGYGMNTPEEMECIEKIATKTGIFVDPVYSSKAVYNLIKMMNESPDTLKGKKVLFIHTGGVFDLFSGVFASRMNAKSCSENRVFDWMELTDKVPSSV</sequence>
<keyword evidence="8" id="KW-1185">Reference proteome</keyword>
<dbReference type="InParanoid" id="A0A7M7HE44"/>
<dbReference type="PANTHER" id="PTHR43780:SF2">
    <property type="entry name" value="1-AMINOCYCLOPROPANE-1-CARBOXYLATE DEAMINASE-RELATED"/>
    <property type="match status" value="1"/>
</dbReference>
<feature type="modified residue" description="N6-(pyridoxal phosphate)lysine" evidence="5">
    <location>
        <position position="70"/>
    </location>
</feature>
<dbReference type="EnsemblMetazoa" id="XM_011668675">
    <property type="protein sequence ID" value="XP_011666977"/>
    <property type="gene ID" value="LOC591789"/>
</dbReference>
<dbReference type="GeneID" id="591789"/>
<dbReference type="InterPro" id="IPR036052">
    <property type="entry name" value="TrpB-like_PALP_sf"/>
</dbReference>
<comment type="cofactor">
    <cofactor evidence="1">
        <name>pyridoxal 5'-phosphate</name>
        <dbReference type="ChEBI" id="CHEBI:597326"/>
    </cofactor>
</comment>
<feature type="domain" description="Tryptophan synthase beta chain-like PALP" evidence="6">
    <location>
        <begin position="32"/>
        <end position="341"/>
    </location>
</feature>
<dbReference type="OMA" id="PRDTEVW"/>
<evidence type="ECO:0000256" key="3">
    <source>
        <dbReference type="ARBA" id="ARBA00022898"/>
    </source>
</evidence>
<dbReference type="InterPro" id="IPR001926">
    <property type="entry name" value="TrpB-like_PALP"/>
</dbReference>
<accession>A0A7M7HE44</accession>
<reference evidence="8" key="1">
    <citation type="submission" date="2015-02" db="EMBL/GenBank/DDBJ databases">
        <title>Genome sequencing for Strongylocentrotus purpuratus.</title>
        <authorList>
            <person name="Murali S."/>
            <person name="Liu Y."/>
            <person name="Vee V."/>
            <person name="English A."/>
            <person name="Wang M."/>
            <person name="Skinner E."/>
            <person name="Han Y."/>
            <person name="Muzny D.M."/>
            <person name="Worley K.C."/>
            <person name="Gibbs R.A."/>
        </authorList>
    </citation>
    <scope>NUCLEOTIDE SEQUENCE</scope>
</reference>
<dbReference type="SUPFAM" id="SSF53686">
    <property type="entry name" value="Tryptophan synthase beta subunit-like PLP-dependent enzymes"/>
    <property type="match status" value="1"/>
</dbReference>
<dbReference type="Pfam" id="PF00291">
    <property type="entry name" value="PALP"/>
    <property type="match status" value="1"/>
</dbReference>
<dbReference type="GO" id="GO:0019148">
    <property type="term" value="F:D-cysteine desulfhydrase activity"/>
    <property type="evidence" value="ECO:0000318"/>
    <property type="project" value="GO_Central"/>
</dbReference>
<feature type="active site" description="Nucleophile" evidence="4">
    <location>
        <position position="97"/>
    </location>
</feature>